<dbReference type="EMBL" id="CADCXU010017378">
    <property type="protein sequence ID" value="CAB0006150.1"/>
    <property type="molecule type" value="Genomic_DNA"/>
</dbReference>
<evidence type="ECO:0000256" key="1">
    <source>
        <dbReference type="ARBA" id="ARBA00012920"/>
    </source>
</evidence>
<accession>A0A6H5GSM2</accession>
<dbReference type="AlphaFoldDB" id="A0A6H5GSM2"/>
<evidence type="ECO:0000313" key="3">
    <source>
        <dbReference type="EMBL" id="CAB0006150.1"/>
    </source>
</evidence>
<reference evidence="3 4" key="1">
    <citation type="submission" date="2020-02" db="EMBL/GenBank/DDBJ databases">
        <authorList>
            <person name="Ferguson B K."/>
        </authorList>
    </citation>
    <scope>NUCLEOTIDE SEQUENCE [LARGE SCALE GENOMIC DNA]</scope>
</reference>
<organism evidence="3 4">
    <name type="scientific">Nesidiocoris tenuis</name>
    <dbReference type="NCBI Taxonomy" id="355587"/>
    <lineage>
        <taxon>Eukaryota</taxon>
        <taxon>Metazoa</taxon>
        <taxon>Ecdysozoa</taxon>
        <taxon>Arthropoda</taxon>
        <taxon>Hexapoda</taxon>
        <taxon>Insecta</taxon>
        <taxon>Pterygota</taxon>
        <taxon>Neoptera</taxon>
        <taxon>Paraneoptera</taxon>
        <taxon>Hemiptera</taxon>
        <taxon>Heteroptera</taxon>
        <taxon>Panheteroptera</taxon>
        <taxon>Cimicomorpha</taxon>
        <taxon>Miridae</taxon>
        <taxon>Dicyphina</taxon>
        <taxon>Nesidiocoris</taxon>
    </lineage>
</organism>
<dbReference type="InterPro" id="IPR040919">
    <property type="entry name" value="Asparaginase_C"/>
</dbReference>
<keyword evidence="4" id="KW-1185">Reference proteome</keyword>
<dbReference type="OrthoDB" id="542841at2759"/>
<sequence>MAIVAQLSQDMSNLWGLQGRPLHIDVDGQGRCSFMPLSSKELRRVVKATLSPPVRGVVLVSYGSGKIPSDREDILEAIEEAAISGMLIVNCNQLGSVSPNHLAGNALTDIGVINGRDMTIEAAITKLMYVLGKKSLSTDGMDKLMNSSIRGEMTLNE</sequence>
<dbReference type="SUPFAM" id="SSF53774">
    <property type="entry name" value="Glutaminase/Asparaginase"/>
    <property type="match status" value="1"/>
</dbReference>
<proteinExistence type="predicted"/>
<dbReference type="InterPro" id="IPR036152">
    <property type="entry name" value="Asp/glu_Ase-like_sf"/>
</dbReference>
<dbReference type="GO" id="GO:0004067">
    <property type="term" value="F:asparaginase activity"/>
    <property type="evidence" value="ECO:0007669"/>
    <property type="project" value="UniProtKB-UniRule"/>
</dbReference>
<dbReference type="PIRSF" id="PIRSF500176">
    <property type="entry name" value="L_ASNase"/>
    <property type="match status" value="1"/>
</dbReference>
<feature type="domain" description="Asparaginase/glutaminase C-terminal" evidence="2">
    <location>
        <begin position="44"/>
        <end position="141"/>
    </location>
</feature>
<dbReference type="PIRSF" id="PIRSF001220">
    <property type="entry name" value="L-ASNase_gatD"/>
    <property type="match status" value="1"/>
</dbReference>
<dbReference type="Gene3D" id="3.40.50.40">
    <property type="match status" value="1"/>
</dbReference>
<dbReference type="EC" id="3.5.1.1" evidence="1"/>
<dbReference type="Pfam" id="PF17763">
    <property type="entry name" value="Asparaginase_C"/>
    <property type="match status" value="1"/>
</dbReference>
<dbReference type="Proteomes" id="UP000479000">
    <property type="component" value="Unassembled WGS sequence"/>
</dbReference>
<dbReference type="InterPro" id="IPR006034">
    <property type="entry name" value="Asparaginase/glutaminase-like"/>
</dbReference>
<evidence type="ECO:0000259" key="2">
    <source>
        <dbReference type="Pfam" id="PF17763"/>
    </source>
</evidence>
<dbReference type="PANTHER" id="PTHR11707:SF28">
    <property type="entry name" value="60 KDA LYSOPHOSPHOLIPASE"/>
    <property type="match status" value="1"/>
</dbReference>
<protein>
    <recommendedName>
        <fullName evidence="1">asparaginase</fullName>
        <ecNumber evidence="1">3.5.1.1</ecNumber>
    </recommendedName>
</protein>
<dbReference type="InterPro" id="IPR027473">
    <property type="entry name" value="L-asparaginase_C"/>
</dbReference>
<dbReference type="GO" id="GO:0009066">
    <property type="term" value="P:aspartate family amino acid metabolic process"/>
    <property type="evidence" value="ECO:0007669"/>
    <property type="project" value="UniProtKB-ARBA"/>
</dbReference>
<gene>
    <name evidence="3" type="ORF">NTEN_LOCUS11627</name>
</gene>
<name>A0A6H5GSM2_9HEMI</name>
<evidence type="ECO:0000313" key="4">
    <source>
        <dbReference type="Proteomes" id="UP000479000"/>
    </source>
</evidence>
<dbReference type="PANTHER" id="PTHR11707">
    <property type="entry name" value="L-ASPARAGINASE"/>
    <property type="match status" value="1"/>
</dbReference>
<dbReference type="PROSITE" id="PS51732">
    <property type="entry name" value="ASN_GLN_ASE_3"/>
    <property type="match status" value="1"/>
</dbReference>